<evidence type="ECO:0000313" key="3">
    <source>
        <dbReference type="Proteomes" id="UP000472320"/>
    </source>
</evidence>
<dbReference type="OrthoDB" id="8769293at2"/>
<keyword evidence="1" id="KW-0812">Transmembrane</keyword>
<dbReference type="RefSeq" id="WP_155454747.1">
    <property type="nucleotide sequence ID" value="NZ_WNKX01000009.1"/>
</dbReference>
<feature type="transmembrane region" description="Helical" evidence="1">
    <location>
        <begin position="125"/>
        <end position="150"/>
    </location>
</feature>
<dbReference type="EMBL" id="WNKX01000009">
    <property type="protein sequence ID" value="MTW11802.1"/>
    <property type="molecule type" value="Genomic_DNA"/>
</dbReference>
<comment type="caution">
    <text evidence="2">The sequence shown here is derived from an EMBL/GenBank/DDBJ whole genome shotgun (WGS) entry which is preliminary data.</text>
</comment>
<dbReference type="AlphaFoldDB" id="A0A6L6QHD0"/>
<feature type="transmembrane region" description="Helical" evidence="1">
    <location>
        <begin position="95"/>
        <end position="113"/>
    </location>
</feature>
<proteinExistence type="predicted"/>
<keyword evidence="3" id="KW-1185">Reference proteome</keyword>
<feature type="transmembrane region" description="Helical" evidence="1">
    <location>
        <begin position="339"/>
        <end position="359"/>
    </location>
</feature>
<evidence type="ECO:0000256" key="1">
    <source>
        <dbReference type="SAM" id="Phobius"/>
    </source>
</evidence>
<feature type="transmembrane region" description="Helical" evidence="1">
    <location>
        <begin position="42"/>
        <end position="59"/>
    </location>
</feature>
<feature type="transmembrane region" description="Helical" evidence="1">
    <location>
        <begin position="408"/>
        <end position="425"/>
    </location>
</feature>
<gene>
    <name evidence="2" type="ORF">GM658_14445</name>
</gene>
<protein>
    <submittedName>
        <fullName evidence="2">Uncharacterized protein</fullName>
    </submittedName>
</protein>
<sequence length="662" mass="73079">MSLSSNRGRSHEELTRVEYGPSNIDAPAAPLQLAPRWSARQSLMLLAVIAIWLYARPWAGIWHDGRLYAAQALHMMHPEQFKNDLYFLFGSQDQFTLFSPLYSIFIQALGLEAGSHLLHTLGSALWLAAAYYLLSGILRGAMLWMALAWLLLLPTDYDPVRTLSLAESYLTPRIFAEALGIFAIACLLRGKRRWLALLLPLSMVLHPLMAQGPLLFGVLYLGSEHPRRAAPLLAASLLAVGAGAALGFLPLQRLWQTMDPQWYAEVTGMASRGFTDLASRAAVDFSLVLTAAWLSTGWRARFYYCAALTGALGLLANWLGTSVYHNILLMQIQAGRTCWLVQLASVIAMVSLLAAFWHRGRVFQVVLSACVLGFFARDTYGGMITLLACAILCWQASLPAPSQMPNRMYGFACCLLLAVFSIWVAEVDAQSTLPLSVRYWNYGADLDDPMQWAVTLLRLGGNALLGMALILGIWRVAGRGKPGAWLMAGGIVGLALAGALWLRQANASNEQLQLSAAGVRAVQTAFVPLIPTQATVYWENELRASWFVLGRSSYASRPQTYGMIFNRGTTIEGMRRLRRLRRMGAHDVVWKKNGQDDQEFLAELRPPNAADLAYVCEDVALNFVVLSEKLGTLAVAEADDPAFGRRYFLYDCARLRANVASH</sequence>
<organism evidence="2 3">
    <name type="scientific">Massilia eburnea</name>
    <dbReference type="NCBI Taxonomy" id="1776165"/>
    <lineage>
        <taxon>Bacteria</taxon>
        <taxon>Pseudomonadati</taxon>
        <taxon>Pseudomonadota</taxon>
        <taxon>Betaproteobacteria</taxon>
        <taxon>Burkholderiales</taxon>
        <taxon>Oxalobacteraceae</taxon>
        <taxon>Telluria group</taxon>
        <taxon>Massilia</taxon>
    </lineage>
</organism>
<evidence type="ECO:0000313" key="2">
    <source>
        <dbReference type="EMBL" id="MTW11802.1"/>
    </source>
</evidence>
<feature type="transmembrane region" description="Helical" evidence="1">
    <location>
        <begin position="170"/>
        <end position="188"/>
    </location>
</feature>
<feature type="transmembrane region" description="Helical" evidence="1">
    <location>
        <begin position="456"/>
        <end position="477"/>
    </location>
</feature>
<dbReference type="Proteomes" id="UP000472320">
    <property type="component" value="Unassembled WGS sequence"/>
</dbReference>
<name>A0A6L6QHD0_9BURK</name>
<feature type="transmembrane region" description="Helical" evidence="1">
    <location>
        <begin position="232"/>
        <end position="251"/>
    </location>
</feature>
<keyword evidence="1" id="KW-0472">Membrane</keyword>
<feature type="transmembrane region" description="Helical" evidence="1">
    <location>
        <begin position="301"/>
        <end position="319"/>
    </location>
</feature>
<reference evidence="2 3" key="1">
    <citation type="submission" date="2019-11" db="EMBL/GenBank/DDBJ databases">
        <title>Type strains purchased from KCTC, JCM and DSMZ.</title>
        <authorList>
            <person name="Lu H."/>
        </authorList>
    </citation>
    <scope>NUCLEOTIDE SEQUENCE [LARGE SCALE GENOMIC DNA]</scope>
    <source>
        <strain evidence="2 3">JCM 31587</strain>
    </source>
</reference>
<feature type="transmembrane region" description="Helical" evidence="1">
    <location>
        <begin position="195"/>
        <end position="220"/>
    </location>
</feature>
<feature type="transmembrane region" description="Helical" evidence="1">
    <location>
        <begin position="484"/>
        <end position="502"/>
    </location>
</feature>
<feature type="transmembrane region" description="Helical" evidence="1">
    <location>
        <begin position="379"/>
        <end position="396"/>
    </location>
</feature>
<accession>A0A6L6QHD0</accession>
<keyword evidence="1" id="KW-1133">Transmembrane helix</keyword>